<dbReference type="PROSITE" id="PS50071">
    <property type="entry name" value="HOMEOBOX_2"/>
    <property type="match status" value="1"/>
</dbReference>
<keyword evidence="2" id="KW-0479">Metal-binding</keyword>
<evidence type="ECO:0000259" key="12">
    <source>
        <dbReference type="PROSITE" id="PS51523"/>
    </source>
</evidence>
<dbReference type="PANTHER" id="PTHR31948:SF156">
    <property type="entry name" value="ZF-HD DIMERIZATION-TYPE DOMAIN-CONTAINING PROTEIN"/>
    <property type="match status" value="1"/>
</dbReference>
<dbReference type="GO" id="GO:0050793">
    <property type="term" value="P:regulation of developmental process"/>
    <property type="evidence" value="ECO:0007669"/>
    <property type="project" value="TreeGrafter"/>
</dbReference>
<dbReference type="GO" id="GO:0008270">
    <property type="term" value="F:zinc ion binding"/>
    <property type="evidence" value="ECO:0007669"/>
    <property type="project" value="UniProtKB-KW"/>
</dbReference>
<reference evidence="13 14" key="1">
    <citation type="submission" date="2018-09" db="EMBL/GenBank/DDBJ databases">
        <title>A high-quality reference genome of wild soybean provides a powerful tool to mine soybean genomes.</title>
        <authorList>
            <person name="Xie M."/>
            <person name="Chung C.Y.L."/>
            <person name="Li M.-W."/>
            <person name="Wong F.-L."/>
            <person name="Chan T.-F."/>
            <person name="Lam H.-M."/>
        </authorList>
    </citation>
    <scope>NUCLEOTIDE SEQUENCE [LARGE SCALE GENOMIC DNA]</scope>
    <source>
        <strain evidence="14">cv. W05</strain>
        <tissue evidence="13">Hypocotyl of etiolated seedlings</tissue>
    </source>
</reference>
<evidence type="ECO:0000256" key="9">
    <source>
        <dbReference type="ARBA" id="ARBA00023242"/>
    </source>
</evidence>
<keyword evidence="6 10" id="KW-0238">DNA-binding</keyword>
<dbReference type="GO" id="GO:0005634">
    <property type="term" value="C:nucleus"/>
    <property type="evidence" value="ECO:0007669"/>
    <property type="project" value="UniProtKB-SubCell"/>
</dbReference>
<dbReference type="InterPro" id="IPR006456">
    <property type="entry name" value="ZF_HD_homeobox_Cys/His_dimer"/>
</dbReference>
<dbReference type="EMBL" id="QZWG01000008">
    <property type="protein sequence ID" value="RZB97656.1"/>
    <property type="molecule type" value="Genomic_DNA"/>
</dbReference>
<dbReference type="Gramene" id="XM_028387596.1">
    <property type="protein sequence ID" value="XP_028243397.1"/>
    <property type="gene ID" value="LOC114421588"/>
</dbReference>
<keyword evidence="7 10" id="KW-0371">Homeobox</keyword>
<dbReference type="InterPro" id="IPR009057">
    <property type="entry name" value="Homeodomain-like_sf"/>
</dbReference>
<keyword evidence="4" id="KW-0862">Zinc</keyword>
<proteinExistence type="predicted"/>
<dbReference type="GO" id="GO:0003700">
    <property type="term" value="F:DNA-binding transcription factor activity"/>
    <property type="evidence" value="ECO:0007669"/>
    <property type="project" value="TreeGrafter"/>
</dbReference>
<evidence type="ECO:0000259" key="11">
    <source>
        <dbReference type="PROSITE" id="PS50071"/>
    </source>
</evidence>
<evidence type="ECO:0000313" key="13">
    <source>
        <dbReference type="EMBL" id="RZB97656.1"/>
    </source>
</evidence>
<evidence type="ECO:0000256" key="1">
    <source>
        <dbReference type="ARBA" id="ARBA00004123"/>
    </source>
</evidence>
<feature type="domain" description="ZF-HD dimerization-type" evidence="12">
    <location>
        <begin position="18"/>
        <end position="62"/>
    </location>
</feature>
<feature type="domain" description="Homeobox" evidence="11">
    <location>
        <begin position="81"/>
        <end position="145"/>
    </location>
</feature>
<dbReference type="Gene3D" id="1.10.10.60">
    <property type="entry name" value="Homeodomain-like"/>
    <property type="match status" value="1"/>
</dbReference>
<dbReference type="PROSITE" id="PS51523">
    <property type="entry name" value="ZF_HD_DIMER"/>
    <property type="match status" value="1"/>
</dbReference>
<comment type="subcellular location">
    <subcellularLocation>
        <location evidence="1 10">Nucleus</location>
    </subcellularLocation>
</comment>
<keyword evidence="5" id="KW-0805">Transcription regulation</keyword>
<organism evidence="13 14">
    <name type="scientific">Glycine soja</name>
    <name type="common">Wild soybean</name>
    <dbReference type="NCBI Taxonomy" id="3848"/>
    <lineage>
        <taxon>Eukaryota</taxon>
        <taxon>Viridiplantae</taxon>
        <taxon>Streptophyta</taxon>
        <taxon>Embryophyta</taxon>
        <taxon>Tracheophyta</taxon>
        <taxon>Spermatophyta</taxon>
        <taxon>Magnoliopsida</taxon>
        <taxon>eudicotyledons</taxon>
        <taxon>Gunneridae</taxon>
        <taxon>Pentapetalae</taxon>
        <taxon>rosids</taxon>
        <taxon>fabids</taxon>
        <taxon>Fabales</taxon>
        <taxon>Fabaceae</taxon>
        <taxon>Papilionoideae</taxon>
        <taxon>50 kb inversion clade</taxon>
        <taxon>NPAAA clade</taxon>
        <taxon>indigoferoid/millettioid clade</taxon>
        <taxon>Phaseoleae</taxon>
        <taxon>Glycine</taxon>
        <taxon>Glycine subgen. Soja</taxon>
    </lineage>
</organism>
<dbReference type="PANTHER" id="PTHR31948">
    <property type="entry name" value="ZINC-FINGER HOMEODOMAIN PROTEIN 2"/>
    <property type="match status" value="1"/>
</dbReference>
<protein>
    <submittedName>
        <fullName evidence="13">Zinc-finger homeodomain protein 6</fullName>
    </submittedName>
</protein>
<name>A0A445JGR4_GLYSO</name>
<evidence type="ECO:0000313" key="14">
    <source>
        <dbReference type="Proteomes" id="UP000289340"/>
    </source>
</evidence>
<evidence type="ECO:0000256" key="5">
    <source>
        <dbReference type="ARBA" id="ARBA00023015"/>
    </source>
</evidence>
<feature type="DNA-binding region" description="Homeobox" evidence="10">
    <location>
        <begin position="83"/>
        <end position="146"/>
    </location>
</feature>
<gene>
    <name evidence="13" type="ORF">D0Y65_020978</name>
</gene>
<evidence type="ECO:0000256" key="6">
    <source>
        <dbReference type="ARBA" id="ARBA00023125"/>
    </source>
</evidence>
<evidence type="ECO:0000256" key="4">
    <source>
        <dbReference type="ARBA" id="ARBA00022833"/>
    </source>
</evidence>
<evidence type="ECO:0000256" key="10">
    <source>
        <dbReference type="PROSITE-ProRule" id="PRU00108"/>
    </source>
</evidence>
<dbReference type="InterPro" id="IPR001356">
    <property type="entry name" value="HD"/>
</dbReference>
<dbReference type="InterPro" id="IPR006455">
    <property type="entry name" value="Homeodomain_ZF_HD"/>
</dbReference>
<dbReference type="GO" id="GO:0000976">
    <property type="term" value="F:transcription cis-regulatory region binding"/>
    <property type="evidence" value="ECO:0007669"/>
    <property type="project" value="TreeGrafter"/>
</dbReference>
<comment type="caution">
    <text evidence="13">The sequence shown here is derived from an EMBL/GenBank/DDBJ whole genome shotgun (WGS) entry which is preliminary data.</text>
</comment>
<evidence type="ECO:0000256" key="2">
    <source>
        <dbReference type="ARBA" id="ARBA00022723"/>
    </source>
</evidence>
<dbReference type="NCBIfam" id="TIGR01566">
    <property type="entry name" value="ZF_HD_prot_N"/>
    <property type="match status" value="1"/>
</dbReference>
<keyword evidence="8" id="KW-0804">Transcription</keyword>
<dbReference type="SUPFAM" id="SSF46689">
    <property type="entry name" value="Homeodomain-like"/>
    <property type="match status" value="1"/>
</dbReference>
<keyword evidence="3 13" id="KW-0863">Zinc-finger</keyword>
<accession>A0A445JGR4</accession>
<dbReference type="Pfam" id="PF04770">
    <property type="entry name" value="ZF-HD_dimer"/>
    <property type="match status" value="1"/>
</dbReference>
<keyword evidence="9 10" id="KW-0539">Nucleus</keyword>
<dbReference type="NCBIfam" id="TIGR01565">
    <property type="entry name" value="homeo_ZF_HD"/>
    <property type="match status" value="1"/>
</dbReference>
<dbReference type="Proteomes" id="UP000289340">
    <property type="component" value="Chromosome 8"/>
</dbReference>
<dbReference type="AlphaFoldDB" id="A0A445JGR4"/>
<evidence type="ECO:0000256" key="7">
    <source>
        <dbReference type="ARBA" id="ARBA00023155"/>
    </source>
</evidence>
<evidence type="ECO:0000256" key="8">
    <source>
        <dbReference type="ARBA" id="ARBA00023163"/>
    </source>
</evidence>
<keyword evidence="14" id="KW-1185">Reference proteome</keyword>
<evidence type="ECO:0000256" key="3">
    <source>
        <dbReference type="ARBA" id="ARBA00022771"/>
    </source>
</evidence>
<sequence>MSDINPNQPLPMDEVVTYKECWHNHAAARGRVIYDGCLEYLVDQDNLICACCGCHRNFHRKHTIFNGIPETQTLDRVQGMRPKRKKRTTFSSEQRNKLICFAESVGWKPRKDKKNEIQSFCSKMGMTRRMFLIWLSNNRHRAIKKA</sequence>